<dbReference type="InterPro" id="IPR015366">
    <property type="entry name" value="S53_propep"/>
</dbReference>
<dbReference type="PANTHER" id="PTHR14218">
    <property type="entry name" value="PROTEASE S8 TRIPEPTIDYL PEPTIDASE I CLN2"/>
    <property type="match status" value="1"/>
</dbReference>
<dbReference type="OrthoDB" id="409122at2759"/>
<proteinExistence type="predicted"/>
<sequence length="582" mass="63124">MASTFLLAAWAFAGLGACMTRLEKTQVLPDGWNQFSDAPNAAHPLRMSIALRQPEIHRLGAALTGAVRLSVDDVLALRTPDQGDVDDVLRWLADNGITETKSEKDWVHVRTTVGKAEKLLNMKMHRYSFDGQPPVLRTPEYSIPDSLSKAISFVHPIANFMTPTHEVAASRPMPSSMAMALHRRDDSLCSAITTPSCIAKQYNIRYSTPDGTSPVRFAIAGFLGQYANFNDTKEFFHRTMPNLVTAGYNFTIEPVNGGENLQDPNKAGSEANLDIQYGMAIGYPAQVTYFPVGGRGIKLNDSGQPFPEEYSDNEPYLELLQYLINEPDDRFPHVLSVSYADDELSVPRPYAERVCSLFGMLAARGTSILVGSGDGGAKGGRNSTCRTNDGTNKDITMSTFPGSCPWVTAVGAVTNTQNPPQGATFSSGGFSRYFDREPWQDAAVDGYVKALDGHLQGYYNPAMRAIPDISAVGTQFMTIVNGQPMMLDGTSASTPVFAALIALVNDARLRQGKMVLGWLNRTLYSPKVQSVLRDITSGQSMSCVFSDGSQPGGWPATKGWDAITGLGTPGNFNDLLQALVEA</sequence>
<evidence type="ECO:0000256" key="12">
    <source>
        <dbReference type="ARBA" id="ARBA00023026"/>
    </source>
</evidence>
<keyword evidence="7 15" id="KW-0479">Metal-binding</keyword>
<keyword evidence="10 15" id="KW-0720">Serine protease</keyword>
<feature type="chain" id="PRO_5014378558" description="tripeptidyl-peptidase II" evidence="16">
    <location>
        <begin position="21"/>
        <end position="582"/>
    </location>
</feature>
<dbReference type="SUPFAM" id="SSF54897">
    <property type="entry name" value="Protease propeptides/inhibitors"/>
    <property type="match status" value="1"/>
</dbReference>
<dbReference type="InterPro" id="IPR023828">
    <property type="entry name" value="Peptidase_S8_Ser-AS"/>
</dbReference>
<evidence type="ECO:0000256" key="11">
    <source>
        <dbReference type="ARBA" id="ARBA00022837"/>
    </source>
</evidence>
<evidence type="ECO:0000313" key="19">
    <source>
        <dbReference type="Proteomes" id="UP000236621"/>
    </source>
</evidence>
<dbReference type="GO" id="GO:0008240">
    <property type="term" value="F:tripeptidyl-peptidase activity"/>
    <property type="evidence" value="ECO:0007669"/>
    <property type="project" value="UniProtKB-EC"/>
</dbReference>
<protein>
    <recommendedName>
        <fullName evidence="4">tripeptidyl-peptidase II</fullName>
        <ecNumber evidence="4">3.4.14.10</ecNumber>
    </recommendedName>
</protein>
<comment type="cofactor">
    <cofactor evidence="15">
        <name>Ca(2+)</name>
        <dbReference type="ChEBI" id="CHEBI:29108"/>
    </cofactor>
    <text evidence="15">Binds 1 Ca(2+) ion per subunit.</text>
</comment>
<dbReference type="Pfam" id="PF09286">
    <property type="entry name" value="Pro-kuma_activ"/>
    <property type="match status" value="1"/>
</dbReference>
<evidence type="ECO:0000256" key="9">
    <source>
        <dbReference type="ARBA" id="ARBA00022801"/>
    </source>
</evidence>
<keyword evidence="8 16" id="KW-0732">Signal</keyword>
<evidence type="ECO:0000256" key="1">
    <source>
        <dbReference type="ARBA" id="ARBA00001910"/>
    </source>
</evidence>
<evidence type="ECO:0000256" key="13">
    <source>
        <dbReference type="ARBA" id="ARBA00023145"/>
    </source>
</evidence>
<feature type="binding site" evidence="15">
    <location>
        <position position="535"/>
    </location>
    <ligand>
        <name>Ca(2+)</name>
        <dbReference type="ChEBI" id="CHEBI:29108"/>
    </ligand>
</feature>
<evidence type="ECO:0000256" key="2">
    <source>
        <dbReference type="ARBA" id="ARBA00002451"/>
    </source>
</evidence>
<keyword evidence="12" id="KW-0843">Virulence</keyword>
<reference evidence="18 19" key="1">
    <citation type="submission" date="2017-08" db="EMBL/GenBank/DDBJ databases">
        <title>Harnessing the power of phylogenomics to disentangle the directionality and signatures of interkingdom host jumping in the parasitic fungal genus Tolypocladium.</title>
        <authorList>
            <person name="Quandt C.A."/>
            <person name="Patterson W."/>
            <person name="Spatafora J.W."/>
        </authorList>
    </citation>
    <scope>NUCLEOTIDE SEQUENCE [LARGE SCALE GENOMIC DNA]</scope>
    <source>
        <strain evidence="18 19">CBS 113982</strain>
    </source>
</reference>
<keyword evidence="9 15" id="KW-0378">Hydrolase</keyword>
<dbReference type="Proteomes" id="UP000236621">
    <property type="component" value="Unassembled WGS sequence"/>
</dbReference>
<dbReference type="AlphaFoldDB" id="A0A2K3Q0Y5"/>
<feature type="active site" description="Charge relay system" evidence="15">
    <location>
        <position position="491"/>
    </location>
</feature>
<feature type="active site" description="Charge relay system" evidence="15">
    <location>
        <position position="274"/>
    </location>
</feature>
<dbReference type="GO" id="GO:0004252">
    <property type="term" value="F:serine-type endopeptidase activity"/>
    <property type="evidence" value="ECO:0007669"/>
    <property type="project" value="UniProtKB-UniRule"/>
</dbReference>
<dbReference type="GO" id="GO:0046872">
    <property type="term" value="F:metal ion binding"/>
    <property type="evidence" value="ECO:0007669"/>
    <property type="project" value="UniProtKB-UniRule"/>
</dbReference>
<keyword evidence="11 15" id="KW-0106">Calcium</keyword>
<evidence type="ECO:0000313" key="18">
    <source>
        <dbReference type="EMBL" id="PNY21226.1"/>
    </source>
</evidence>
<evidence type="ECO:0000256" key="3">
    <source>
        <dbReference type="ARBA" id="ARBA00004239"/>
    </source>
</evidence>
<evidence type="ECO:0000256" key="4">
    <source>
        <dbReference type="ARBA" id="ARBA00012462"/>
    </source>
</evidence>
<gene>
    <name evidence="18" type="ORF">TCAP_07270</name>
</gene>
<feature type="active site" description="Charge relay system" evidence="15">
    <location>
        <position position="270"/>
    </location>
</feature>
<keyword evidence="19" id="KW-1185">Reference proteome</keyword>
<evidence type="ECO:0000256" key="5">
    <source>
        <dbReference type="ARBA" id="ARBA00022525"/>
    </source>
</evidence>
<keyword evidence="6 15" id="KW-0645">Protease</keyword>
<evidence type="ECO:0000256" key="15">
    <source>
        <dbReference type="PROSITE-ProRule" id="PRU01032"/>
    </source>
</evidence>
<dbReference type="InterPro" id="IPR050819">
    <property type="entry name" value="Tripeptidyl-peptidase_I"/>
</dbReference>
<evidence type="ECO:0000256" key="10">
    <source>
        <dbReference type="ARBA" id="ARBA00022825"/>
    </source>
</evidence>
<dbReference type="InterPro" id="IPR000209">
    <property type="entry name" value="Peptidase_S8/S53_dom"/>
</dbReference>
<comment type="caution">
    <text evidence="18">The sequence shown here is derived from an EMBL/GenBank/DDBJ whole genome shotgun (WGS) entry which is preliminary data.</text>
</comment>
<dbReference type="InterPro" id="IPR036852">
    <property type="entry name" value="Peptidase_S8/S53_dom_sf"/>
</dbReference>
<dbReference type="SMART" id="SM00944">
    <property type="entry name" value="Pro-kuma_activ"/>
    <property type="match status" value="1"/>
</dbReference>
<comment type="catalytic activity">
    <reaction evidence="1">
        <text>Release of an N-terminal tripeptide from a polypeptide.</text>
        <dbReference type="EC" id="3.4.14.10"/>
    </reaction>
</comment>
<feature type="binding site" evidence="15">
    <location>
        <position position="561"/>
    </location>
    <ligand>
        <name>Ca(2+)</name>
        <dbReference type="ChEBI" id="CHEBI:29108"/>
    </ligand>
</feature>
<dbReference type="PROSITE" id="PS00138">
    <property type="entry name" value="SUBTILASE_SER"/>
    <property type="match status" value="1"/>
</dbReference>
<dbReference type="CDD" id="cd11377">
    <property type="entry name" value="Pro-peptidase_S53"/>
    <property type="match status" value="1"/>
</dbReference>
<evidence type="ECO:0000256" key="16">
    <source>
        <dbReference type="SAM" id="SignalP"/>
    </source>
</evidence>
<keyword evidence="14" id="KW-0325">Glycoprotein</keyword>
<keyword evidence="13" id="KW-0865">Zymogen</keyword>
<feature type="signal peptide" evidence="16">
    <location>
        <begin position="1"/>
        <end position="20"/>
    </location>
</feature>
<dbReference type="PANTHER" id="PTHR14218:SF15">
    <property type="entry name" value="TRIPEPTIDYL-PEPTIDASE 1"/>
    <property type="match status" value="1"/>
</dbReference>
<dbReference type="CDD" id="cd04056">
    <property type="entry name" value="Peptidases_S53"/>
    <property type="match status" value="1"/>
</dbReference>
<evidence type="ECO:0000256" key="7">
    <source>
        <dbReference type="ARBA" id="ARBA00022723"/>
    </source>
</evidence>
<evidence type="ECO:0000256" key="8">
    <source>
        <dbReference type="ARBA" id="ARBA00022729"/>
    </source>
</evidence>
<organism evidence="18 19">
    <name type="scientific">Tolypocladium capitatum</name>
    <dbReference type="NCBI Taxonomy" id="45235"/>
    <lineage>
        <taxon>Eukaryota</taxon>
        <taxon>Fungi</taxon>
        <taxon>Dikarya</taxon>
        <taxon>Ascomycota</taxon>
        <taxon>Pezizomycotina</taxon>
        <taxon>Sordariomycetes</taxon>
        <taxon>Hypocreomycetidae</taxon>
        <taxon>Hypocreales</taxon>
        <taxon>Ophiocordycipitaceae</taxon>
        <taxon>Tolypocladium</taxon>
    </lineage>
</organism>
<accession>A0A2K3Q0Y5</accession>
<evidence type="ECO:0000256" key="6">
    <source>
        <dbReference type="ARBA" id="ARBA00022670"/>
    </source>
</evidence>
<dbReference type="SUPFAM" id="SSF52743">
    <property type="entry name" value="Subtilisin-like"/>
    <property type="match status" value="1"/>
</dbReference>
<comment type="subcellular location">
    <subcellularLocation>
        <location evidence="3">Secreted</location>
        <location evidence="3">Extracellular space</location>
    </subcellularLocation>
</comment>
<dbReference type="STRING" id="45235.A0A2K3Q0Y5"/>
<feature type="binding site" evidence="15">
    <location>
        <position position="534"/>
    </location>
    <ligand>
        <name>Ca(2+)</name>
        <dbReference type="ChEBI" id="CHEBI:29108"/>
    </ligand>
</feature>
<keyword evidence="5" id="KW-0964">Secreted</keyword>
<feature type="binding site" evidence="15">
    <location>
        <position position="559"/>
    </location>
    <ligand>
        <name>Ca(2+)</name>
        <dbReference type="ChEBI" id="CHEBI:29108"/>
    </ligand>
</feature>
<name>A0A2K3Q0Y5_9HYPO</name>
<dbReference type="InterPro" id="IPR030400">
    <property type="entry name" value="Sedolisin_dom"/>
</dbReference>
<evidence type="ECO:0000256" key="14">
    <source>
        <dbReference type="ARBA" id="ARBA00023180"/>
    </source>
</evidence>
<dbReference type="GO" id="GO:0006508">
    <property type="term" value="P:proteolysis"/>
    <property type="evidence" value="ECO:0007669"/>
    <property type="project" value="UniProtKB-KW"/>
</dbReference>
<dbReference type="FunFam" id="3.40.50.200:FF:000015">
    <property type="entry name" value="Tripeptidyl peptidase A"/>
    <property type="match status" value="1"/>
</dbReference>
<dbReference type="Pfam" id="PF00082">
    <property type="entry name" value="Peptidase_S8"/>
    <property type="match status" value="1"/>
</dbReference>
<feature type="domain" description="Peptidase S53" evidence="17">
    <location>
        <begin position="192"/>
        <end position="581"/>
    </location>
</feature>
<dbReference type="Gene3D" id="3.40.50.200">
    <property type="entry name" value="Peptidase S8/S53 domain"/>
    <property type="match status" value="1"/>
</dbReference>
<evidence type="ECO:0000259" key="17">
    <source>
        <dbReference type="PROSITE" id="PS51695"/>
    </source>
</evidence>
<dbReference type="GO" id="GO:0005576">
    <property type="term" value="C:extracellular region"/>
    <property type="evidence" value="ECO:0007669"/>
    <property type="project" value="UniProtKB-SubCell"/>
</dbReference>
<dbReference type="EMBL" id="NRSZ01001249">
    <property type="protein sequence ID" value="PNY21226.1"/>
    <property type="molecule type" value="Genomic_DNA"/>
</dbReference>
<dbReference type="EC" id="3.4.14.10" evidence="4"/>
<comment type="function">
    <text evidence="2">Secreted tripeptidyl-peptidase which degrades proteins at acidic pHs and is involved in virulence.</text>
</comment>
<dbReference type="PROSITE" id="PS51695">
    <property type="entry name" value="SEDOLISIN"/>
    <property type="match status" value="1"/>
</dbReference>